<sequence length="578" mass="58868">MVNRIIDPRADRLLLSAASHGRGPLAAHVLALAARSAAGLALPAVLASAVDSVLSGSAVAGPLASVAAVCGLVVLGEAAASVTRAHFTARATARLRRDAVGGLLSGPPRPLSATGGGALAVPVVAGAPEAAGGPVALAQSAITALSALGAVAALGLLDLWTLGAYGVVASFGFLVLWRFMADSTEAAHRYQHAQACLAERLLNSIAGARTIAVSGTAKREARQILAALGPLHAAGRAFWEAVGRATRGVEVLVPAVQGAVLAVAGTGVVQGRLTPGALAAALLYAVQGLAVFDQAALLSTVARARAGAGQVDSLLARPRPRHGSLPLPEGRGELRLEDVTVADSAGRLLLDRVNLVVPGGGVTAVVAAGPQGTAVAWLAARLMDPDSGRVLLDGADLAELRPEELRAAVGYAPSAPRLFGRTLEQAVGGDAPAPDRLQAAARAAAIDDYVARLPLGWHTPLHAVAVSDGERQRLGIARALFREPRLLVAEDATSNLDTVTERLVNRVLTVAPRRGSRLLVTRRASVAARADLVVWFDGPRIRGVAPHRVLVSDPDYRAALAQAPGSGPAPRLAGRAEP</sequence>
<dbReference type="InterPro" id="IPR039421">
    <property type="entry name" value="Type_1_exporter"/>
</dbReference>
<evidence type="ECO:0000256" key="2">
    <source>
        <dbReference type="ARBA" id="ARBA00022692"/>
    </source>
</evidence>
<dbReference type="PATRIC" id="fig|665004.4.peg.1668"/>
<evidence type="ECO:0008006" key="10">
    <source>
        <dbReference type="Google" id="ProtNLM"/>
    </source>
</evidence>
<dbReference type="Pfam" id="PF00005">
    <property type="entry name" value="ABC_tran"/>
    <property type="match status" value="1"/>
</dbReference>
<feature type="transmembrane region" description="Helical" evidence="5">
    <location>
        <begin position="135"/>
        <end position="156"/>
    </location>
</feature>
<keyword evidence="9" id="KW-1185">Reference proteome</keyword>
<evidence type="ECO:0000256" key="4">
    <source>
        <dbReference type="ARBA" id="ARBA00023136"/>
    </source>
</evidence>
<keyword evidence="2 5" id="KW-0812">Transmembrane</keyword>
<accession>A0A147KKC4</accession>
<organism evidence="8 9">
    <name type="scientific">Thermobifida cellulosilytica TB100</name>
    <dbReference type="NCBI Taxonomy" id="665004"/>
    <lineage>
        <taxon>Bacteria</taxon>
        <taxon>Bacillati</taxon>
        <taxon>Actinomycetota</taxon>
        <taxon>Actinomycetes</taxon>
        <taxon>Streptosporangiales</taxon>
        <taxon>Nocardiopsidaceae</taxon>
        <taxon>Thermobifida</taxon>
    </lineage>
</organism>
<dbReference type="PROSITE" id="PS50893">
    <property type="entry name" value="ABC_TRANSPORTER_2"/>
    <property type="match status" value="1"/>
</dbReference>
<dbReference type="AlphaFoldDB" id="A0A147KKC4"/>
<feature type="transmembrane region" description="Helical" evidence="5">
    <location>
        <begin position="25"/>
        <end position="46"/>
    </location>
</feature>
<dbReference type="InterPro" id="IPR036640">
    <property type="entry name" value="ABC1_TM_sf"/>
</dbReference>
<dbReference type="InterPro" id="IPR003439">
    <property type="entry name" value="ABC_transporter-like_ATP-bd"/>
</dbReference>
<dbReference type="InterPro" id="IPR027417">
    <property type="entry name" value="P-loop_NTPase"/>
</dbReference>
<evidence type="ECO:0000259" key="7">
    <source>
        <dbReference type="PROSITE" id="PS50929"/>
    </source>
</evidence>
<comment type="caution">
    <text evidence="8">The sequence shown here is derived from an EMBL/GenBank/DDBJ whole genome shotgun (WGS) entry which is preliminary data.</text>
</comment>
<dbReference type="GO" id="GO:0005886">
    <property type="term" value="C:plasma membrane"/>
    <property type="evidence" value="ECO:0007669"/>
    <property type="project" value="UniProtKB-SubCell"/>
</dbReference>
<feature type="transmembrane region" description="Helical" evidence="5">
    <location>
        <begin position="162"/>
        <end position="181"/>
    </location>
</feature>
<dbReference type="Gene3D" id="1.20.1560.10">
    <property type="entry name" value="ABC transporter type 1, transmembrane domain"/>
    <property type="match status" value="1"/>
</dbReference>
<dbReference type="PANTHER" id="PTHR43394">
    <property type="entry name" value="ATP-DEPENDENT PERMEASE MDL1, MITOCHONDRIAL"/>
    <property type="match status" value="1"/>
</dbReference>
<dbReference type="GO" id="GO:0016887">
    <property type="term" value="F:ATP hydrolysis activity"/>
    <property type="evidence" value="ECO:0007669"/>
    <property type="project" value="InterPro"/>
</dbReference>
<dbReference type="Gene3D" id="3.40.50.300">
    <property type="entry name" value="P-loop containing nucleotide triphosphate hydrolases"/>
    <property type="match status" value="1"/>
</dbReference>
<evidence type="ECO:0000313" key="9">
    <source>
        <dbReference type="Proteomes" id="UP000074382"/>
    </source>
</evidence>
<reference evidence="9" key="1">
    <citation type="journal article" date="2017" name="Acta Aliment.">
        <title>Plant polysaccharide degrading enzyme system of Thermpbifida cellulosilytica TB100 revealed by de novo genome project data.</title>
        <authorList>
            <person name="Toth A."/>
            <person name="Baka E."/>
            <person name="Luzics S."/>
            <person name="Bata-Vidacs I."/>
            <person name="Nagy I."/>
            <person name="Balint B."/>
            <person name="Herceg R."/>
            <person name="Olasz F."/>
            <person name="Wilk T."/>
            <person name="Nagy T."/>
            <person name="Kriszt B."/>
            <person name="Nagy I."/>
            <person name="Kukolya J."/>
        </authorList>
    </citation>
    <scope>NUCLEOTIDE SEQUENCE [LARGE SCALE GENOMIC DNA]</scope>
    <source>
        <strain evidence="9">TB100</strain>
    </source>
</reference>
<name>A0A147KKC4_THECS</name>
<evidence type="ECO:0000313" key="8">
    <source>
        <dbReference type="EMBL" id="KUP97737.1"/>
    </source>
</evidence>
<feature type="transmembrane region" description="Helical" evidence="5">
    <location>
        <begin position="66"/>
        <end position="87"/>
    </location>
</feature>
<feature type="domain" description="ABC transmembrane type-1" evidence="7">
    <location>
        <begin position="29"/>
        <end position="304"/>
    </location>
</feature>
<dbReference type="SUPFAM" id="SSF52540">
    <property type="entry name" value="P-loop containing nucleoside triphosphate hydrolases"/>
    <property type="match status" value="1"/>
</dbReference>
<gene>
    <name evidence="8" type="ORF">AC529_04525</name>
</gene>
<feature type="domain" description="ABC transporter" evidence="6">
    <location>
        <begin position="334"/>
        <end position="563"/>
    </location>
</feature>
<evidence type="ECO:0000259" key="6">
    <source>
        <dbReference type="PROSITE" id="PS50893"/>
    </source>
</evidence>
<evidence type="ECO:0000256" key="3">
    <source>
        <dbReference type="ARBA" id="ARBA00022989"/>
    </source>
</evidence>
<dbReference type="Proteomes" id="UP000074382">
    <property type="component" value="Unassembled WGS sequence"/>
</dbReference>
<protein>
    <recommendedName>
        <fullName evidence="10">ABC transporter ATP-binding protein</fullName>
    </recommendedName>
</protein>
<keyword evidence="3 5" id="KW-1133">Transmembrane helix</keyword>
<dbReference type="PANTHER" id="PTHR43394:SF1">
    <property type="entry name" value="ATP-BINDING CASSETTE SUB-FAMILY B MEMBER 10, MITOCHONDRIAL"/>
    <property type="match status" value="1"/>
</dbReference>
<dbReference type="STRING" id="665004.AC529_04525"/>
<comment type="subcellular location">
    <subcellularLocation>
        <location evidence="1">Cell membrane</location>
        <topology evidence="1">Multi-pass membrane protein</topology>
    </subcellularLocation>
</comment>
<dbReference type="PROSITE" id="PS50929">
    <property type="entry name" value="ABC_TM1F"/>
    <property type="match status" value="1"/>
</dbReference>
<dbReference type="EMBL" id="LGEM01000020">
    <property type="protein sequence ID" value="KUP97737.1"/>
    <property type="molecule type" value="Genomic_DNA"/>
</dbReference>
<keyword evidence="4 5" id="KW-0472">Membrane</keyword>
<dbReference type="GO" id="GO:0005524">
    <property type="term" value="F:ATP binding"/>
    <property type="evidence" value="ECO:0007669"/>
    <property type="project" value="InterPro"/>
</dbReference>
<evidence type="ECO:0000256" key="1">
    <source>
        <dbReference type="ARBA" id="ARBA00004651"/>
    </source>
</evidence>
<dbReference type="InterPro" id="IPR011527">
    <property type="entry name" value="ABC1_TM_dom"/>
</dbReference>
<dbReference type="GO" id="GO:0015421">
    <property type="term" value="F:ABC-type oligopeptide transporter activity"/>
    <property type="evidence" value="ECO:0007669"/>
    <property type="project" value="TreeGrafter"/>
</dbReference>
<dbReference type="SUPFAM" id="SSF90123">
    <property type="entry name" value="ABC transporter transmembrane region"/>
    <property type="match status" value="1"/>
</dbReference>
<proteinExistence type="predicted"/>
<evidence type="ECO:0000256" key="5">
    <source>
        <dbReference type="SAM" id="Phobius"/>
    </source>
</evidence>